<keyword evidence="5" id="KW-1185">Reference proteome</keyword>
<evidence type="ECO:0000256" key="1">
    <source>
        <dbReference type="ARBA" id="ARBA00022737"/>
    </source>
</evidence>
<evidence type="ECO:0000313" key="5">
    <source>
        <dbReference type="Proteomes" id="UP000199181"/>
    </source>
</evidence>
<dbReference type="SMART" id="SM00028">
    <property type="entry name" value="TPR"/>
    <property type="match status" value="6"/>
</dbReference>
<feature type="repeat" description="TPR" evidence="3">
    <location>
        <begin position="519"/>
        <end position="552"/>
    </location>
</feature>
<dbReference type="SUPFAM" id="SSF48439">
    <property type="entry name" value="Protein prenylyltransferase"/>
    <property type="match status" value="1"/>
</dbReference>
<dbReference type="Proteomes" id="UP000199181">
    <property type="component" value="Unassembled WGS sequence"/>
</dbReference>
<keyword evidence="1" id="KW-0677">Repeat</keyword>
<dbReference type="PROSITE" id="PS50005">
    <property type="entry name" value="TPR"/>
    <property type="match status" value="4"/>
</dbReference>
<accession>A0A1I0KHR6</accession>
<reference evidence="5" key="1">
    <citation type="submission" date="2016-10" db="EMBL/GenBank/DDBJ databases">
        <authorList>
            <person name="Varghese N."/>
            <person name="Submissions S."/>
        </authorList>
    </citation>
    <scope>NUCLEOTIDE SEQUENCE [LARGE SCALE GENOMIC DNA]</scope>
    <source>
        <strain evidence="5">DSM 16858</strain>
    </source>
</reference>
<gene>
    <name evidence="4" type="ORF">SAMN05443639_1113</name>
</gene>
<organism evidence="4 5">
    <name type="scientific">Stigmatella erecta</name>
    <dbReference type="NCBI Taxonomy" id="83460"/>
    <lineage>
        <taxon>Bacteria</taxon>
        <taxon>Pseudomonadati</taxon>
        <taxon>Myxococcota</taxon>
        <taxon>Myxococcia</taxon>
        <taxon>Myxococcales</taxon>
        <taxon>Cystobacterineae</taxon>
        <taxon>Archangiaceae</taxon>
        <taxon>Stigmatella</taxon>
    </lineage>
</organism>
<protein>
    <submittedName>
        <fullName evidence="4">Tfp pilus assembly protein PilF</fullName>
    </submittedName>
</protein>
<keyword evidence="2 3" id="KW-0802">TPR repeat</keyword>
<dbReference type="Pfam" id="PF13181">
    <property type="entry name" value="TPR_8"/>
    <property type="match status" value="1"/>
</dbReference>
<dbReference type="InterPro" id="IPR011990">
    <property type="entry name" value="TPR-like_helical_dom_sf"/>
</dbReference>
<sequence length="639" mass="71231">MLITEAEPGAARQAALDRWLQTFSPQETQSWHVPADFDEGGSWAGLQDLLSSLLPQLRSTAPGLMRKHAYELCNVLPSLRRELDVQSFALTDNAMGEEKVRHYAPDRAFRIVHGLIDLLAAWHPHAPASRWVLALDGFDRASNIVRYFAQQLVRRRGAALHLTLVLSVSPGRGEEAAAQFQPLGVSLSRVRLELPPGTGATLSAGEAAQRAEEIEQRTGLSVSELEPHLPSLVSLWRKAGREDKLARARAWAMSLAIHRGLYDDAMRHGAALADKLELLRQQSHKLYWGTVFNLIYGHMAQREPEQALALALKVEPLVDLPEMRIRLFYNLAMLHARFLPRSDLAKAEEYLDAAVKELDQADLPEDQKHFVYVFNRNGLALVRLKQGRLQDAISLCQLGFKRLTEELAADRHKLHRSVLLYNIAQVYSGLGEHEAALSHYTAAIQLDPNYSEYYNERGAILMKQGQFDAAVKDLQKALQLSPPYPEVRINLGQCYRLEGKLAEAVEEYTCALDLDPNNAAALRGRGGAYDDLGQAGPAMADYNLALKLDPAQPIVLASRAILHYSAGKLHESLEDLDLAVSLAPKMPDLYRNRAVALFELGRPQEAVRDLQLYLQCEPQAEDRPEIEARIRAAQAAPRA</sequence>
<dbReference type="Pfam" id="PF13424">
    <property type="entry name" value="TPR_12"/>
    <property type="match status" value="1"/>
</dbReference>
<dbReference type="Gene3D" id="1.25.40.10">
    <property type="entry name" value="Tetratricopeptide repeat domain"/>
    <property type="match status" value="3"/>
</dbReference>
<name>A0A1I0KHR6_9BACT</name>
<dbReference type="PROSITE" id="PS50293">
    <property type="entry name" value="TPR_REGION"/>
    <property type="match status" value="3"/>
</dbReference>
<dbReference type="AlphaFoldDB" id="A0A1I0KHR6"/>
<dbReference type="EMBL" id="FOIJ01000011">
    <property type="protein sequence ID" value="SEU24062.1"/>
    <property type="molecule type" value="Genomic_DNA"/>
</dbReference>
<feature type="repeat" description="TPR" evidence="3">
    <location>
        <begin position="417"/>
        <end position="450"/>
    </location>
</feature>
<dbReference type="InterPro" id="IPR050498">
    <property type="entry name" value="Ycf3"/>
</dbReference>
<evidence type="ECO:0000256" key="2">
    <source>
        <dbReference type="ARBA" id="ARBA00022803"/>
    </source>
</evidence>
<dbReference type="Pfam" id="PF14559">
    <property type="entry name" value="TPR_19"/>
    <property type="match status" value="1"/>
</dbReference>
<dbReference type="PANTHER" id="PTHR44858:SF1">
    <property type="entry name" value="UDP-N-ACETYLGLUCOSAMINE--PEPTIDE N-ACETYLGLUCOSAMINYLTRANSFERASE SPINDLY-RELATED"/>
    <property type="match status" value="1"/>
</dbReference>
<feature type="repeat" description="TPR" evidence="3">
    <location>
        <begin position="451"/>
        <end position="484"/>
    </location>
</feature>
<dbReference type="Pfam" id="PF13371">
    <property type="entry name" value="TPR_9"/>
    <property type="match status" value="1"/>
</dbReference>
<evidence type="ECO:0000256" key="3">
    <source>
        <dbReference type="PROSITE-ProRule" id="PRU00339"/>
    </source>
</evidence>
<dbReference type="SUPFAM" id="SSF81901">
    <property type="entry name" value="HCP-like"/>
    <property type="match status" value="1"/>
</dbReference>
<dbReference type="PANTHER" id="PTHR44858">
    <property type="entry name" value="TETRATRICOPEPTIDE REPEAT PROTEIN 6"/>
    <property type="match status" value="1"/>
</dbReference>
<proteinExistence type="predicted"/>
<dbReference type="InterPro" id="IPR019734">
    <property type="entry name" value="TPR_rpt"/>
</dbReference>
<evidence type="ECO:0000313" key="4">
    <source>
        <dbReference type="EMBL" id="SEU24062.1"/>
    </source>
</evidence>
<feature type="repeat" description="TPR" evidence="3">
    <location>
        <begin position="485"/>
        <end position="518"/>
    </location>
</feature>